<name>C0EY67_9FIRM</name>
<dbReference type="SUPFAM" id="SSF50249">
    <property type="entry name" value="Nucleic acid-binding proteins"/>
    <property type="match status" value="1"/>
</dbReference>
<keyword evidence="7 10" id="KW-0862">Zinc</keyword>
<dbReference type="Proteomes" id="UP000003174">
    <property type="component" value="Unassembled WGS sequence"/>
</dbReference>
<dbReference type="SUPFAM" id="SSF52540">
    <property type="entry name" value="P-loop containing nucleoside triphosphate hydrolases"/>
    <property type="match status" value="1"/>
</dbReference>
<dbReference type="PROSITE" id="PS50936">
    <property type="entry name" value="ENGC_GTPASE"/>
    <property type="match status" value="1"/>
</dbReference>
<evidence type="ECO:0000259" key="12">
    <source>
        <dbReference type="PROSITE" id="PS51721"/>
    </source>
</evidence>
<dbReference type="Gene3D" id="2.40.50.140">
    <property type="entry name" value="Nucleic acid-binding proteins"/>
    <property type="match status" value="1"/>
</dbReference>
<dbReference type="CDD" id="cd01854">
    <property type="entry name" value="YjeQ_EngC"/>
    <property type="match status" value="1"/>
</dbReference>
<dbReference type="GO" id="GO:0019843">
    <property type="term" value="F:rRNA binding"/>
    <property type="evidence" value="ECO:0007669"/>
    <property type="project" value="UniProtKB-KW"/>
</dbReference>
<feature type="domain" description="CP-type G" evidence="12">
    <location>
        <begin position="84"/>
        <end position="242"/>
    </location>
</feature>
<dbReference type="InterPro" id="IPR030378">
    <property type="entry name" value="G_CP_dom"/>
</dbReference>
<reference evidence="13 14" key="1">
    <citation type="submission" date="2009-01" db="EMBL/GenBank/DDBJ databases">
        <authorList>
            <person name="Fulton L."/>
            <person name="Clifton S."/>
            <person name="Fulton B."/>
            <person name="Xu J."/>
            <person name="Minx P."/>
            <person name="Pepin K.H."/>
            <person name="Johnson M."/>
            <person name="Bhonagiri V."/>
            <person name="Nash W.E."/>
            <person name="Mardis E.R."/>
            <person name="Wilson R.K."/>
        </authorList>
    </citation>
    <scope>NUCLEOTIDE SEQUENCE [LARGE SCALE GENOMIC DNA]</scope>
    <source>
        <strain evidence="13 14">DSM 3353</strain>
    </source>
</reference>
<dbReference type="GO" id="GO:0005737">
    <property type="term" value="C:cytoplasm"/>
    <property type="evidence" value="ECO:0007669"/>
    <property type="project" value="UniProtKB-SubCell"/>
</dbReference>
<dbReference type="NCBIfam" id="TIGR00157">
    <property type="entry name" value="ribosome small subunit-dependent GTPase A"/>
    <property type="match status" value="1"/>
</dbReference>
<feature type="binding site" evidence="10">
    <location>
        <begin position="133"/>
        <end position="136"/>
    </location>
    <ligand>
        <name>GTP</name>
        <dbReference type="ChEBI" id="CHEBI:37565"/>
    </ligand>
</feature>
<keyword evidence="9 10" id="KW-0342">GTP-binding</keyword>
<feature type="binding site" evidence="10">
    <location>
        <begin position="184"/>
        <end position="192"/>
    </location>
    <ligand>
        <name>GTP</name>
        <dbReference type="ChEBI" id="CHEBI:37565"/>
    </ligand>
</feature>
<keyword evidence="1 10" id="KW-0963">Cytoplasm</keyword>
<dbReference type="Gene3D" id="3.40.50.300">
    <property type="entry name" value="P-loop containing nucleotide triphosphate hydrolases"/>
    <property type="match status" value="1"/>
</dbReference>
<dbReference type="InterPro" id="IPR004881">
    <property type="entry name" value="Ribosome_biogen_GTPase_RsgA"/>
</dbReference>
<evidence type="ECO:0000256" key="7">
    <source>
        <dbReference type="ARBA" id="ARBA00022833"/>
    </source>
</evidence>
<dbReference type="InterPro" id="IPR031944">
    <property type="entry name" value="RsgA_N"/>
</dbReference>
<evidence type="ECO:0000256" key="2">
    <source>
        <dbReference type="ARBA" id="ARBA00022517"/>
    </source>
</evidence>
<comment type="similarity">
    <text evidence="10">Belongs to the TRAFAC class YlqF/YawG GTPase family. RsgA subfamily.</text>
</comment>
<feature type="binding site" evidence="10">
    <location>
        <position position="279"/>
    </location>
    <ligand>
        <name>Zn(2+)</name>
        <dbReference type="ChEBI" id="CHEBI:29105"/>
    </ligand>
</feature>
<organism evidence="13 14">
    <name type="scientific">Anaerobutyricum hallii DSM 3353</name>
    <dbReference type="NCBI Taxonomy" id="411469"/>
    <lineage>
        <taxon>Bacteria</taxon>
        <taxon>Bacillati</taxon>
        <taxon>Bacillota</taxon>
        <taxon>Clostridia</taxon>
        <taxon>Lachnospirales</taxon>
        <taxon>Lachnospiraceae</taxon>
        <taxon>Anaerobutyricum</taxon>
    </lineage>
</organism>
<proteinExistence type="inferred from homology"/>
<evidence type="ECO:0000256" key="5">
    <source>
        <dbReference type="ARBA" id="ARBA00022741"/>
    </source>
</evidence>
<keyword evidence="4 10" id="KW-0699">rRNA-binding</keyword>
<dbReference type="GO" id="GO:0003924">
    <property type="term" value="F:GTPase activity"/>
    <property type="evidence" value="ECO:0007669"/>
    <property type="project" value="UniProtKB-UniRule"/>
</dbReference>
<gene>
    <name evidence="10 13" type="primary">rsgA</name>
    <name evidence="13" type="ORF">EUBHAL_02369</name>
</gene>
<feature type="binding site" evidence="10">
    <location>
        <position position="273"/>
    </location>
    <ligand>
        <name>Zn(2+)</name>
        <dbReference type="ChEBI" id="CHEBI:29105"/>
    </ligand>
</feature>
<keyword evidence="5 10" id="KW-0547">Nucleotide-binding</keyword>
<dbReference type="AlphaFoldDB" id="C0EY67"/>
<evidence type="ECO:0000256" key="8">
    <source>
        <dbReference type="ARBA" id="ARBA00022884"/>
    </source>
</evidence>
<keyword evidence="8 10" id="KW-0694">RNA-binding</keyword>
<dbReference type="HAMAP" id="MF_01820">
    <property type="entry name" value="GTPase_RsgA"/>
    <property type="match status" value="1"/>
</dbReference>
<evidence type="ECO:0000259" key="11">
    <source>
        <dbReference type="PROSITE" id="PS50936"/>
    </source>
</evidence>
<protein>
    <recommendedName>
        <fullName evidence="10">Small ribosomal subunit biogenesis GTPase RsgA</fullName>
        <ecNumber evidence="10">3.6.1.-</ecNumber>
    </recommendedName>
</protein>
<feature type="binding site" evidence="10">
    <location>
        <position position="266"/>
    </location>
    <ligand>
        <name>Zn(2+)</name>
        <dbReference type="ChEBI" id="CHEBI:29105"/>
    </ligand>
</feature>
<evidence type="ECO:0000313" key="13">
    <source>
        <dbReference type="EMBL" id="EEG35778.1"/>
    </source>
</evidence>
<keyword evidence="6 10" id="KW-0378">Hydrolase</keyword>
<comment type="subunit">
    <text evidence="10">Monomer. Associates with 30S ribosomal subunit, binds 16S rRNA.</text>
</comment>
<dbReference type="PANTHER" id="PTHR32120">
    <property type="entry name" value="SMALL RIBOSOMAL SUBUNIT BIOGENESIS GTPASE RSGA"/>
    <property type="match status" value="1"/>
</dbReference>
<comment type="cofactor">
    <cofactor evidence="10">
        <name>Zn(2+)</name>
        <dbReference type="ChEBI" id="CHEBI:29105"/>
    </cofactor>
    <text evidence="10">Binds 1 zinc ion per subunit.</text>
</comment>
<evidence type="ECO:0000313" key="14">
    <source>
        <dbReference type="Proteomes" id="UP000003174"/>
    </source>
</evidence>
<dbReference type="InterPro" id="IPR010914">
    <property type="entry name" value="RsgA_GTPase_dom"/>
</dbReference>
<comment type="function">
    <text evidence="10">One of several proteins that assist in the late maturation steps of the functional core of the 30S ribosomal subunit. Helps release RbfA from mature subunits. May play a role in the assembly of ribosomal proteins into the subunit. Circularly permuted GTPase that catalyzes slow GTP hydrolysis, GTPase activity is stimulated by the 30S ribosomal subunit.</text>
</comment>
<feature type="domain" description="EngC GTPase" evidence="11">
    <location>
        <begin position="93"/>
        <end position="240"/>
    </location>
</feature>
<keyword evidence="3 10" id="KW-0479">Metal-binding</keyword>
<dbReference type="InterPro" id="IPR012340">
    <property type="entry name" value="NA-bd_OB-fold"/>
</dbReference>
<dbReference type="eggNOG" id="COG1162">
    <property type="taxonomic scope" value="Bacteria"/>
</dbReference>
<feature type="binding site" evidence="10">
    <location>
        <position position="271"/>
    </location>
    <ligand>
        <name>Zn(2+)</name>
        <dbReference type="ChEBI" id="CHEBI:29105"/>
    </ligand>
</feature>
<dbReference type="Gene3D" id="1.10.40.50">
    <property type="entry name" value="Probable gtpase engc, domain 3"/>
    <property type="match status" value="1"/>
</dbReference>
<dbReference type="CDD" id="cd04466">
    <property type="entry name" value="S1_YloQ_GTPase"/>
    <property type="match status" value="1"/>
</dbReference>
<accession>C0EY67</accession>
<keyword evidence="2 10" id="KW-0690">Ribosome biogenesis</keyword>
<evidence type="ECO:0000256" key="9">
    <source>
        <dbReference type="ARBA" id="ARBA00023134"/>
    </source>
</evidence>
<dbReference type="Pfam" id="PF03193">
    <property type="entry name" value="RsgA_GTPase"/>
    <property type="match status" value="1"/>
</dbReference>
<evidence type="ECO:0000256" key="1">
    <source>
        <dbReference type="ARBA" id="ARBA00022490"/>
    </source>
</evidence>
<dbReference type="PANTHER" id="PTHR32120:SF11">
    <property type="entry name" value="SMALL RIBOSOMAL SUBUNIT BIOGENESIS GTPASE RSGA 1, MITOCHONDRIAL-RELATED"/>
    <property type="match status" value="1"/>
</dbReference>
<dbReference type="GO" id="GO:0005525">
    <property type="term" value="F:GTP binding"/>
    <property type="evidence" value="ECO:0007669"/>
    <property type="project" value="UniProtKB-UniRule"/>
</dbReference>
<reference evidence="13 14" key="2">
    <citation type="submission" date="2009-02" db="EMBL/GenBank/DDBJ databases">
        <title>Draft genome sequence of Eubacterium hallii (DSM 3353).</title>
        <authorList>
            <person name="Sudarsanam P."/>
            <person name="Ley R."/>
            <person name="Guruge J."/>
            <person name="Turnbaugh P.J."/>
            <person name="Mahowald M."/>
            <person name="Liep D."/>
            <person name="Gordon J."/>
        </authorList>
    </citation>
    <scope>NUCLEOTIDE SEQUENCE [LARGE SCALE GENOMIC DNA]</scope>
    <source>
        <strain evidence="13 14">DSM 3353</strain>
    </source>
</reference>
<dbReference type="GO" id="GO:0046872">
    <property type="term" value="F:metal ion binding"/>
    <property type="evidence" value="ECO:0007669"/>
    <property type="project" value="UniProtKB-KW"/>
</dbReference>
<comment type="caution">
    <text evidence="13">The sequence shown here is derived from an EMBL/GenBank/DDBJ whole genome shotgun (WGS) entry which is preliminary data.</text>
</comment>
<evidence type="ECO:0000256" key="4">
    <source>
        <dbReference type="ARBA" id="ARBA00022730"/>
    </source>
</evidence>
<dbReference type="InterPro" id="IPR027417">
    <property type="entry name" value="P-loop_NTPase"/>
</dbReference>
<evidence type="ECO:0000256" key="10">
    <source>
        <dbReference type="HAMAP-Rule" id="MF_01820"/>
    </source>
</evidence>
<dbReference type="EMBL" id="ACEP01000105">
    <property type="protein sequence ID" value="EEG35778.1"/>
    <property type="molecule type" value="Genomic_DNA"/>
</dbReference>
<dbReference type="PROSITE" id="PS51721">
    <property type="entry name" value="G_CP"/>
    <property type="match status" value="1"/>
</dbReference>
<dbReference type="EC" id="3.6.1.-" evidence="10"/>
<sequence length="311" mass="35451">MAVTADAFVSICTTFTEERMTGKIMKGIGGFYYVYVEGSGLYECRARGIFRNKKMKPNVGDVVDIDILSEEEKTGNLVKIHKRKNQLIRPMAANVDQALVIFAVHEPEPNFHLLNRFLITMEQQEIPVIICFNKTDLATTEQMQQLEKDYENSGCQVIFQAAATGEGITQIEELLRGRTTIMAGPSGVGKSSTLNCISKEKQMETGAVSEKIKRGKHTTRHSELIHIGEDTYLMDTPGFSSLFLENIEKEDLKYYFPEFEPYENTCRFNGCCHIHEPGCEVKKALEEGKISKLRYDDYCMFYEELAQQKKW</sequence>
<evidence type="ECO:0000256" key="3">
    <source>
        <dbReference type="ARBA" id="ARBA00022723"/>
    </source>
</evidence>
<evidence type="ECO:0000256" key="6">
    <source>
        <dbReference type="ARBA" id="ARBA00022801"/>
    </source>
</evidence>
<dbReference type="GO" id="GO:0042274">
    <property type="term" value="P:ribosomal small subunit biogenesis"/>
    <property type="evidence" value="ECO:0007669"/>
    <property type="project" value="UniProtKB-UniRule"/>
</dbReference>
<comment type="subcellular location">
    <subcellularLocation>
        <location evidence="10">Cytoplasm</location>
    </subcellularLocation>
</comment>
<dbReference type="Pfam" id="PF16745">
    <property type="entry name" value="RsgA_N"/>
    <property type="match status" value="1"/>
</dbReference>